<dbReference type="GO" id="GO:0005464">
    <property type="term" value="F:UDP-xylose transmembrane transporter activity"/>
    <property type="evidence" value="ECO:0007669"/>
    <property type="project" value="TreeGrafter"/>
</dbReference>
<keyword evidence="3" id="KW-0813">Transport</keyword>
<dbReference type="SUPFAM" id="SSF103481">
    <property type="entry name" value="Multidrug resistance efflux transporter EmrE"/>
    <property type="match status" value="2"/>
</dbReference>
<comment type="similarity">
    <text evidence="2">Belongs to the nucleotide-sugar transporter family. SLC35B subfamily.</text>
</comment>
<evidence type="ECO:0000256" key="3">
    <source>
        <dbReference type="ARBA" id="ARBA00022448"/>
    </source>
</evidence>
<gene>
    <name evidence="9" type="ORF">JTE90_003046</name>
</gene>
<dbReference type="NCBIfam" id="TIGR00803">
    <property type="entry name" value="nst"/>
    <property type="match status" value="1"/>
</dbReference>
<dbReference type="PANTHER" id="PTHR10778:SF4">
    <property type="entry name" value="NUCLEOTIDE SUGAR TRANSPORTER SLC35B4"/>
    <property type="match status" value="1"/>
</dbReference>
<evidence type="ECO:0000313" key="9">
    <source>
        <dbReference type="EMBL" id="KAG8194105.1"/>
    </source>
</evidence>
<evidence type="ECO:0000256" key="7">
    <source>
        <dbReference type="ARBA" id="ARBA00023136"/>
    </source>
</evidence>
<evidence type="ECO:0000256" key="6">
    <source>
        <dbReference type="ARBA" id="ARBA00022989"/>
    </source>
</evidence>
<evidence type="ECO:0000256" key="1">
    <source>
        <dbReference type="ARBA" id="ARBA00004127"/>
    </source>
</evidence>
<dbReference type="PANTHER" id="PTHR10778">
    <property type="entry name" value="SOLUTE CARRIER FAMILY 35 MEMBER B"/>
    <property type="match status" value="1"/>
</dbReference>
<reference evidence="9 10" key="1">
    <citation type="journal article" date="2022" name="Nat. Ecol. Evol.">
        <title>A masculinizing supergene underlies an exaggerated male reproductive morph in a spider.</title>
        <authorList>
            <person name="Hendrickx F."/>
            <person name="De Corte Z."/>
            <person name="Sonet G."/>
            <person name="Van Belleghem S.M."/>
            <person name="Kostlbacher S."/>
            <person name="Vangestel C."/>
        </authorList>
    </citation>
    <scope>NUCLEOTIDE SEQUENCE [LARGE SCALE GENOMIC DNA]</scope>
    <source>
        <strain evidence="9">W744_W776</strain>
    </source>
</reference>
<evidence type="ECO:0008006" key="11">
    <source>
        <dbReference type="Google" id="ProtNLM"/>
    </source>
</evidence>
<keyword evidence="7 8" id="KW-0472">Membrane</keyword>
<dbReference type="Pfam" id="PF08449">
    <property type="entry name" value="UAA"/>
    <property type="match status" value="1"/>
</dbReference>
<keyword evidence="5 8" id="KW-0812">Transmembrane</keyword>
<dbReference type="GO" id="GO:0005789">
    <property type="term" value="C:endoplasmic reticulum membrane"/>
    <property type="evidence" value="ECO:0007669"/>
    <property type="project" value="TreeGrafter"/>
</dbReference>
<comment type="caution">
    <text evidence="9">The sequence shown here is derived from an EMBL/GenBank/DDBJ whole genome shotgun (WGS) entry which is preliminary data.</text>
</comment>
<feature type="transmembrane region" description="Helical" evidence="8">
    <location>
        <begin position="160"/>
        <end position="179"/>
    </location>
</feature>
<evidence type="ECO:0000256" key="2">
    <source>
        <dbReference type="ARBA" id="ARBA00010694"/>
    </source>
</evidence>
<dbReference type="InterPro" id="IPR037185">
    <property type="entry name" value="EmrE-like"/>
</dbReference>
<feature type="transmembrane region" description="Helical" evidence="8">
    <location>
        <begin position="293"/>
        <end position="314"/>
    </location>
</feature>
<feature type="transmembrane region" description="Helical" evidence="8">
    <location>
        <begin position="36"/>
        <end position="53"/>
    </location>
</feature>
<proteinExistence type="inferred from homology"/>
<dbReference type="GO" id="GO:0005462">
    <property type="term" value="F:UDP-N-acetylglucosamine transmembrane transporter activity"/>
    <property type="evidence" value="ECO:0007669"/>
    <property type="project" value="TreeGrafter"/>
</dbReference>
<evidence type="ECO:0000256" key="5">
    <source>
        <dbReference type="ARBA" id="ARBA00022692"/>
    </source>
</evidence>
<comment type="subcellular location">
    <subcellularLocation>
        <location evidence="1">Endomembrane system</location>
        <topology evidence="1">Multi-pass membrane protein</topology>
    </subcellularLocation>
</comment>
<dbReference type="InterPro" id="IPR013657">
    <property type="entry name" value="SCL35B1-4/HUT1"/>
</dbReference>
<dbReference type="AlphaFoldDB" id="A0AAV6VDV8"/>
<dbReference type="EMBL" id="JAFNEN010000109">
    <property type="protein sequence ID" value="KAG8194105.1"/>
    <property type="molecule type" value="Genomic_DNA"/>
</dbReference>
<dbReference type="Proteomes" id="UP000827092">
    <property type="component" value="Unassembled WGS sequence"/>
</dbReference>
<protein>
    <recommendedName>
        <fullName evidence="11">UDP-xylose and UDP-N-acetylglucosamine transporter</fullName>
    </recommendedName>
</protein>
<feature type="transmembrane region" description="Helical" evidence="8">
    <location>
        <begin position="264"/>
        <end position="287"/>
    </location>
</feature>
<evidence type="ECO:0000256" key="4">
    <source>
        <dbReference type="ARBA" id="ARBA00022597"/>
    </source>
</evidence>
<keyword evidence="4" id="KW-0762">Sugar transport</keyword>
<evidence type="ECO:0000313" key="10">
    <source>
        <dbReference type="Proteomes" id="UP000827092"/>
    </source>
</evidence>
<sequence>MALVFVALAIISCCSNVVLLEILMRNIPGCGNLITFFQFLFIALEGFIFASRCGTVKPAVPIRNYLLLVFMYFAVSVSNNWALNFNIPIPLHMIFKSGSLVTSMLLGMLILKRRYSMMKYASVLMVSIGILIATWASQQLKNNEKEIRKLDDVPVTDKSLIGILLMSFSLLLSAYMGIYQENIFQKFGKHPREALFYSHALPLPGFIMLASDITSHLPLFSKSAPIHLFASVSIPYLWLCLLGNVFTQYICVRSVFTIVSRYSALTVTMIITCRKFISLVFSILYFQNPFTPAHWWGTALVFTGTLLFTDIANFGDQRAKKEK</sequence>
<accession>A0AAV6VDV8</accession>
<feature type="transmembrane region" description="Helical" evidence="8">
    <location>
        <begin position="65"/>
        <end position="83"/>
    </location>
</feature>
<feature type="transmembrane region" description="Helical" evidence="8">
    <location>
        <begin position="226"/>
        <end position="252"/>
    </location>
</feature>
<name>A0AAV6VDV8_9ARAC</name>
<keyword evidence="6 8" id="KW-1133">Transmembrane helix</keyword>
<organism evidence="9 10">
    <name type="scientific">Oedothorax gibbosus</name>
    <dbReference type="NCBI Taxonomy" id="931172"/>
    <lineage>
        <taxon>Eukaryota</taxon>
        <taxon>Metazoa</taxon>
        <taxon>Ecdysozoa</taxon>
        <taxon>Arthropoda</taxon>
        <taxon>Chelicerata</taxon>
        <taxon>Arachnida</taxon>
        <taxon>Araneae</taxon>
        <taxon>Araneomorphae</taxon>
        <taxon>Entelegynae</taxon>
        <taxon>Araneoidea</taxon>
        <taxon>Linyphiidae</taxon>
        <taxon>Erigoninae</taxon>
        <taxon>Oedothorax</taxon>
    </lineage>
</organism>
<keyword evidence="10" id="KW-1185">Reference proteome</keyword>
<feature type="transmembrane region" description="Helical" evidence="8">
    <location>
        <begin position="200"/>
        <end position="220"/>
    </location>
</feature>
<dbReference type="GO" id="GO:0000139">
    <property type="term" value="C:Golgi membrane"/>
    <property type="evidence" value="ECO:0007669"/>
    <property type="project" value="TreeGrafter"/>
</dbReference>
<feature type="transmembrane region" description="Helical" evidence="8">
    <location>
        <begin position="89"/>
        <end position="111"/>
    </location>
</feature>
<evidence type="ECO:0000256" key="8">
    <source>
        <dbReference type="SAM" id="Phobius"/>
    </source>
</evidence>
<feature type="transmembrane region" description="Helical" evidence="8">
    <location>
        <begin position="123"/>
        <end position="140"/>
    </location>
</feature>